<protein>
    <submittedName>
        <fullName evidence="2">Restriction endonuclease</fullName>
    </submittedName>
</protein>
<dbReference type="AlphaFoldDB" id="A0A4U0YX78"/>
<keyword evidence="2" id="KW-0378">Hydrolase</keyword>
<evidence type="ECO:0000313" key="2">
    <source>
        <dbReference type="EMBL" id="TKA97412.1"/>
    </source>
</evidence>
<organism evidence="2 3">
    <name type="scientific">Cereibacter changlensis</name>
    <dbReference type="NCBI Taxonomy" id="402884"/>
    <lineage>
        <taxon>Bacteria</taxon>
        <taxon>Pseudomonadati</taxon>
        <taxon>Pseudomonadota</taxon>
        <taxon>Alphaproteobacteria</taxon>
        <taxon>Rhodobacterales</taxon>
        <taxon>Paracoccaceae</taxon>
        <taxon>Cereibacter</taxon>
    </lineage>
</organism>
<sequence>MEFAAKIRELEKRSKHATKLALTEEATKTSVVLPFIQALGFDVFNLDEVVPEFIADVGLKKGEKVDFALKIGGKLSVLIEVKPILMNLGSAQYSQLYRYFAVTEAKLAILTNGREVWFFSDVDEPNKMDKKPFFTFDLQAHDEAQVLELSRFQKTSFSMEVILEAASNMKYVTAASGYLKKQLTNPDDEFVKLIGRQIYDGMLTKAVVESLRPAIQASLDDVIRDRIRDKLNVAFRPEAEAPERPVAVEVVPASDVVTTEDELQAFMIVRAIAARLINVERITMRDAKSYCSVFVDDNNRKPVCRFHFNAKSVRYIGFFDTEKAEERLPIEKLSDIFLFNDRVEAAVKQYM</sequence>
<dbReference type="Pfam" id="PF13588">
    <property type="entry name" value="HSDR_N_2"/>
    <property type="match status" value="1"/>
</dbReference>
<keyword evidence="2" id="KW-0255">Endonuclease</keyword>
<reference evidence="2 3" key="1">
    <citation type="submission" date="2019-04" db="EMBL/GenBank/DDBJ databases">
        <title>Crypto-aerobic microbial life in anoxic (sulfidic) marine sediments.</title>
        <authorList>
            <person name="Bhattacharya S."/>
            <person name="Roy C."/>
            <person name="Mondal N."/>
            <person name="Sarkar J."/>
            <person name="Mandal S."/>
            <person name="Rameez M.J."/>
            <person name="Ghosh W."/>
        </authorList>
    </citation>
    <scope>NUCLEOTIDE SEQUENCE [LARGE SCALE GENOMIC DNA]</scope>
    <source>
        <strain evidence="2 3">SBBC</strain>
    </source>
</reference>
<dbReference type="InterPro" id="IPR029464">
    <property type="entry name" value="HSDR_N"/>
</dbReference>
<gene>
    <name evidence="2" type="ORF">FAZ78_06175</name>
</gene>
<evidence type="ECO:0000313" key="3">
    <source>
        <dbReference type="Proteomes" id="UP000306340"/>
    </source>
</evidence>
<name>A0A4U0YX78_9RHOB</name>
<dbReference type="Proteomes" id="UP000306340">
    <property type="component" value="Unassembled WGS sequence"/>
</dbReference>
<dbReference type="PIRSF" id="PIRSF035009">
    <property type="entry name" value="UCP035009_HSDR_N"/>
    <property type="match status" value="1"/>
</dbReference>
<keyword evidence="2" id="KW-0540">Nuclease</keyword>
<dbReference type="RefSeq" id="WP_136791777.1">
    <property type="nucleotide sequence ID" value="NZ_SWAU01000039.1"/>
</dbReference>
<dbReference type="EMBL" id="SWAU01000039">
    <property type="protein sequence ID" value="TKA97412.1"/>
    <property type="molecule type" value="Genomic_DNA"/>
</dbReference>
<dbReference type="GO" id="GO:0004519">
    <property type="term" value="F:endonuclease activity"/>
    <property type="evidence" value="ECO:0007669"/>
    <property type="project" value="UniProtKB-KW"/>
</dbReference>
<accession>A0A4U0YX78</accession>
<proteinExistence type="predicted"/>
<comment type="caution">
    <text evidence="2">The sequence shown here is derived from an EMBL/GenBank/DDBJ whole genome shotgun (WGS) entry which is preliminary data.</text>
</comment>
<dbReference type="InterPro" id="IPR017035">
    <property type="entry name" value="UCP035009_HsdR_All3000-type"/>
</dbReference>
<feature type="domain" description="Type I restriction enzyme R protein N-terminal" evidence="1">
    <location>
        <begin position="49"/>
        <end position="127"/>
    </location>
</feature>
<evidence type="ECO:0000259" key="1">
    <source>
        <dbReference type="Pfam" id="PF13588"/>
    </source>
</evidence>